<evidence type="ECO:0000256" key="23">
    <source>
        <dbReference type="ARBA" id="ARBA00024334"/>
    </source>
</evidence>
<dbReference type="InterPro" id="IPR018247">
    <property type="entry name" value="EF_Hand_1_Ca_BS"/>
</dbReference>
<dbReference type="SMART" id="SM00220">
    <property type="entry name" value="S_TKc"/>
    <property type="match status" value="1"/>
</dbReference>
<evidence type="ECO:0000256" key="5">
    <source>
        <dbReference type="ARBA" id="ARBA00012513"/>
    </source>
</evidence>
<dbReference type="PROSITE" id="PS50011">
    <property type="entry name" value="PROTEIN_KINASE_DOM"/>
    <property type="match status" value="1"/>
</dbReference>
<proteinExistence type="inferred from homology"/>
<evidence type="ECO:0000256" key="4">
    <source>
        <dbReference type="ARBA" id="ARBA00004425"/>
    </source>
</evidence>
<dbReference type="GO" id="GO:0031514">
    <property type="term" value="C:motile cilium"/>
    <property type="evidence" value="ECO:0007669"/>
    <property type="project" value="UniProtKB-SubCell"/>
</dbReference>
<dbReference type="Pfam" id="PF00069">
    <property type="entry name" value="Pkinase"/>
    <property type="match status" value="1"/>
</dbReference>
<dbReference type="FunFam" id="1.10.238.10:FF:000299">
    <property type="entry name" value="Uncharacterized protein"/>
    <property type="match status" value="1"/>
</dbReference>
<feature type="region of interest" description="Disordered" evidence="29">
    <location>
        <begin position="1"/>
        <end position="30"/>
    </location>
</feature>
<dbReference type="PANTHER" id="PTHR24349">
    <property type="entry name" value="SERINE/THREONINE-PROTEIN KINASE"/>
    <property type="match status" value="1"/>
</dbReference>
<evidence type="ECO:0000256" key="8">
    <source>
        <dbReference type="ARBA" id="ARBA00022527"/>
    </source>
</evidence>
<evidence type="ECO:0000256" key="28">
    <source>
        <dbReference type="PROSITE-ProRule" id="PRU10141"/>
    </source>
</evidence>
<comment type="catalytic activity">
    <reaction evidence="24">
        <text>L-threonyl-[protein] + ATP = O-phospho-L-threonyl-[protein] + ADP + H(+)</text>
        <dbReference type="Rhea" id="RHEA:46608"/>
        <dbReference type="Rhea" id="RHEA-COMP:11060"/>
        <dbReference type="Rhea" id="RHEA-COMP:11605"/>
        <dbReference type="ChEBI" id="CHEBI:15378"/>
        <dbReference type="ChEBI" id="CHEBI:30013"/>
        <dbReference type="ChEBI" id="CHEBI:30616"/>
        <dbReference type="ChEBI" id="CHEBI:61977"/>
        <dbReference type="ChEBI" id="CHEBI:456216"/>
        <dbReference type="EC" id="2.7.11.1"/>
    </reaction>
</comment>
<evidence type="ECO:0000256" key="11">
    <source>
        <dbReference type="ARBA" id="ARBA00022723"/>
    </source>
</evidence>
<keyword evidence="21" id="KW-0966">Cell projection</keyword>
<dbReference type="InterPro" id="IPR008271">
    <property type="entry name" value="Ser/Thr_kinase_AS"/>
</dbReference>
<evidence type="ECO:0000256" key="12">
    <source>
        <dbReference type="ARBA" id="ARBA00022737"/>
    </source>
</evidence>
<feature type="domain" description="EF-hand" evidence="31">
    <location>
        <begin position="362"/>
        <end position="397"/>
    </location>
</feature>
<dbReference type="SUPFAM" id="SSF56112">
    <property type="entry name" value="Protein kinase-like (PK-like)"/>
    <property type="match status" value="1"/>
</dbReference>
<dbReference type="InterPro" id="IPR002048">
    <property type="entry name" value="EF_hand_dom"/>
</dbReference>
<feature type="domain" description="Protein kinase" evidence="30">
    <location>
        <begin position="60"/>
        <end position="316"/>
    </location>
</feature>
<evidence type="ECO:0000259" key="30">
    <source>
        <dbReference type="PROSITE" id="PS50011"/>
    </source>
</evidence>
<dbReference type="FunFam" id="3.30.200.20:FF:000315">
    <property type="entry name" value="Calcium-dependent protein kinase 3"/>
    <property type="match status" value="1"/>
</dbReference>
<dbReference type="EC" id="2.7.11.1" evidence="5"/>
<dbReference type="PROSITE" id="PS00107">
    <property type="entry name" value="PROTEIN_KINASE_ATP"/>
    <property type="match status" value="1"/>
</dbReference>
<keyword evidence="15" id="KW-0106">Calcium</keyword>
<comment type="similarity">
    <text evidence="23">Belongs to the protein kinase superfamily. Ser/Thr protein kinase family. CDPK subfamily.</text>
</comment>
<dbReference type="GO" id="GO:0020002">
    <property type="term" value="C:host cell plasma membrane"/>
    <property type="evidence" value="ECO:0007669"/>
    <property type="project" value="UniProtKB-SubCell"/>
</dbReference>
<dbReference type="HOGENOM" id="CLU_000288_37_4_1"/>
<evidence type="ECO:0000256" key="27">
    <source>
        <dbReference type="ARBA" id="ARBA00068067"/>
    </source>
</evidence>
<keyword evidence="17" id="KW-0282">Flagellum</keyword>
<keyword evidence="18" id="KW-1043">Host membrane</keyword>
<keyword evidence="14 32" id="KW-0418">Kinase</keyword>
<protein>
    <recommendedName>
        <fullName evidence="27">Calcium-dependent protein kinase 1</fullName>
        <ecNumber evidence="5">2.7.11.1</ecNumber>
    </recommendedName>
</protein>
<feature type="domain" description="EF-hand" evidence="31">
    <location>
        <begin position="438"/>
        <end position="472"/>
    </location>
</feature>
<evidence type="ECO:0000256" key="18">
    <source>
        <dbReference type="ARBA" id="ARBA00022870"/>
    </source>
</evidence>
<evidence type="ECO:0000256" key="17">
    <source>
        <dbReference type="ARBA" id="ARBA00022846"/>
    </source>
</evidence>
<keyword evidence="33" id="KW-1185">Reference proteome</keyword>
<evidence type="ECO:0000256" key="2">
    <source>
        <dbReference type="ARBA" id="ARBA00004230"/>
    </source>
</evidence>
<evidence type="ECO:0000313" key="32">
    <source>
        <dbReference type="EMBL" id="EAS00258.2"/>
    </source>
</evidence>
<gene>
    <name evidence="32" type="ORF">TTHERM_00218310</name>
</gene>
<dbReference type="eggNOG" id="KOG0032">
    <property type="taxonomic scope" value="Eukaryota"/>
</dbReference>
<keyword evidence="7" id="KW-1032">Host cell membrane</keyword>
<dbReference type="Gene3D" id="1.10.510.10">
    <property type="entry name" value="Transferase(Phosphotransferase) domain 1"/>
    <property type="match status" value="1"/>
</dbReference>
<dbReference type="AlphaFoldDB" id="I7M8X9"/>
<reference evidence="33" key="1">
    <citation type="journal article" date="2006" name="PLoS Biol.">
        <title>Macronuclear genome sequence of the ciliate Tetrahymena thermophila, a model eukaryote.</title>
        <authorList>
            <person name="Eisen J.A."/>
            <person name="Coyne R.S."/>
            <person name="Wu M."/>
            <person name="Wu D."/>
            <person name="Thiagarajan M."/>
            <person name="Wortman J.R."/>
            <person name="Badger J.H."/>
            <person name="Ren Q."/>
            <person name="Amedeo P."/>
            <person name="Jones K.M."/>
            <person name="Tallon L.J."/>
            <person name="Delcher A.L."/>
            <person name="Salzberg S.L."/>
            <person name="Silva J.C."/>
            <person name="Haas B.J."/>
            <person name="Majoros W.H."/>
            <person name="Farzad M."/>
            <person name="Carlton J.M."/>
            <person name="Smith R.K. Jr."/>
            <person name="Garg J."/>
            <person name="Pearlman R.E."/>
            <person name="Karrer K.M."/>
            <person name="Sun L."/>
            <person name="Manning G."/>
            <person name="Elde N.C."/>
            <person name="Turkewitz A.P."/>
            <person name="Asai D.J."/>
            <person name="Wilkes D.E."/>
            <person name="Wang Y."/>
            <person name="Cai H."/>
            <person name="Collins K."/>
            <person name="Stewart B.A."/>
            <person name="Lee S.R."/>
            <person name="Wilamowska K."/>
            <person name="Weinberg Z."/>
            <person name="Ruzzo W.L."/>
            <person name="Wloga D."/>
            <person name="Gaertig J."/>
            <person name="Frankel J."/>
            <person name="Tsao C.-C."/>
            <person name="Gorovsky M.A."/>
            <person name="Keeling P.J."/>
            <person name="Waller R.F."/>
            <person name="Patron N.J."/>
            <person name="Cherry J.M."/>
            <person name="Stover N.A."/>
            <person name="Krieger C.J."/>
            <person name="del Toro C."/>
            <person name="Ryder H.F."/>
            <person name="Williamson S.C."/>
            <person name="Barbeau R.A."/>
            <person name="Hamilton E.P."/>
            <person name="Orias E."/>
        </authorList>
    </citation>
    <scope>NUCLEOTIDE SEQUENCE [LARGE SCALE GENOMIC DNA]</scope>
    <source>
        <strain evidence="33">SB210</strain>
    </source>
</reference>
<evidence type="ECO:0000256" key="3">
    <source>
        <dbReference type="ARBA" id="ARBA00004342"/>
    </source>
</evidence>
<dbReference type="GO" id="GO:0005524">
    <property type="term" value="F:ATP binding"/>
    <property type="evidence" value="ECO:0007669"/>
    <property type="project" value="UniProtKB-UniRule"/>
</dbReference>
<dbReference type="InterPro" id="IPR050205">
    <property type="entry name" value="CDPK_Ser/Thr_kinases"/>
</dbReference>
<dbReference type="GeneID" id="7838589"/>
<dbReference type="InParanoid" id="I7M8X9"/>
<comment type="catalytic activity">
    <reaction evidence="25">
        <text>L-seryl-[protein] + ATP = O-phospho-L-seryl-[protein] + ADP + H(+)</text>
        <dbReference type="Rhea" id="RHEA:17989"/>
        <dbReference type="Rhea" id="RHEA-COMP:9863"/>
        <dbReference type="Rhea" id="RHEA-COMP:11604"/>
        <dbReference type="ChEBI" id="CHEBI:15378"/>
        <dbReference type="ChEBI" id="CHEBI:29999"/>
        <dbReference type="ChEBI" id="CHEBI:30616"/>
        <dbReference type="ChEBI" id="CHEBI:83421"/>
        <dbReference type="ChEBI" id="CHEBI:456216"/>
        <dbReference type="EC" id="2.7.11.1"/>
    </reaction>
</comment>
<dbReference type="CDD" id="cd00051">
    <property type="entry name" value="EFh"/>
    <property type="match status" value="1"/>
</dbReference>
<dbReference type="GO" id="GO:0005509">
    <property type="term" value="F:calcium ion binding"/>
    <property type="evidence" value="ECO:0007669"/>
    <property type="project" value="InterPro"/>
</dbReference>
<evidence type="ECO:0000256" key="13">
    <source>
        <dbReference type="ARBA" id="ARBA00022741"/>
    </source>
</evidence>
<evidence type="ECO:0000313" key="33">
    <source>
        <dbReference type="Proteomes" id="UP000009168"/>
    </source>
</evidence>
<dbReference type="SMART" id="SM00054">
    <property type="entry name" value="EFh"/>
    <property type="match status" value="4"/>
</dbReference>
<organism evidence="32 33">
    <name type="scientific">Tetrahymena thermophila (strain SB210)</name>
    <dbReference type="NCBI Taxonomy" id="312017"/>
    <lineage>
        <taxon>Eukaryota</taxon>
        <taxon>Sar</taxon>
        <taxon>Alveolata</taxon>
        <taxon>Ciliophora</taxon>
        <taxon>Intramacronucleata</taxon>
        <taxon>Oligohymenophorea</taxon>
        <taxon>Hymenostomatida</taxon>
        <taxon>Tetrahymenina</taxon>
        <taxon>Tetrahymenidae</taxon>
        <taxon>Tetrahymena</taxon>
    </lineage>
</organism>
<evidence type="ECO:0000256" key="15">
    <source>
        <dbReference type="ARBA" id="ARBA00022837"/>
    </source>
</evidence>
<evidence type="ECO:0000256" key="26">
    <source>
        <dbReference type="ARBA" id="ARBA00060437"/>
    </source>
</evidence>
<evidence type="ECO:0000259" key="31">
    <source>
        <dbReference type="PROSITE" id="PS50222"/>
    </source>
</evidence>
<dbReference type="PROSITE" id="PS00018">
    <property type="entry name" value="EF_HAND_1"/>
    <property type="match status" value="3"/>
</dbReference>
<evidence type="ECO:0000256" key="16">
    <source>
        <dbReference type="ARBA" id="ARBA00022840"/>
    </source>
</evidence>
<keyword evidence="19" id="KW-0969">Cilium</keyword>
<keyword evidence="8" id="KW-0723">Serine/threonine-protein kinase</keyword>
<dbReference type="GO" id="GO:0005886">
    <property type="term" value="C:plasma membrane"/>
    <property type="evidence" value="ECO:0007669"/>
    <property type="project" value="UniProtKB-SubCell"/>
</dbReference>
<feature type="domain" description="EF-hand" evidence="31">
    <location>
        <begin position="473"/>
        <end position="508"/>
    </location>
</feature>
<keyword evidence="6" id="KW-1003">Cell membrane</keyword>
<name>I7M8X9_TETTS</name>
<keyword evidence="12" id="KW-0677">Repeat</keyword>
<dbReference type="PROSITE" id="PS00108">
    <property type="entry name" value="PROTEIN_KINASE_ST"/>
    <property type="match status" value="1"/>
</dbReference>
<accession>I7M8X9</accession>
<dbReference type="InterPro" id="IPR017441">
    <property type="entry name" value="Protein_kinase_ATP_BS"/>
</dbReference>
<evidence type="ECO:0000256" key="7">
    <source>
        <dbReference type="ARBA" id="ARBA00022511"/>
    </source>
</evidence>
<dbReference type="PROSITE" id="PS50222">
    <property type="entry name" value="EF_HAND_2"/>
    <property type="match status" value="4"/>
</dbReference>
<keyword evidence="10" id="KW-0519">Myristate</keyword>
<feature type="domain" description="EF-hand" evidence="31">
    <location>
        <begin position="402"/>
        <end position="437"/>
    </location>
</feature>
<dbReference type="OrthoDB" id="40902at2759"/>
<dbReference type="SUPFAM" id="SSF47473">
    <property type="entry name" value="EF-hand"/>
    <property type="match status" value="1"/>
</dbReference>
<dbReference type="Gene3D" id="3.30.200.20">
    <property type="entry name" value="Phosphorylase Kinase, domain 1"/>
    <property type="match status" value="1"/>
</dbReference>
<dbReference type="Pfam" id="PF13499">
    <property type="entry name" value="EF-hand_7"/>
    <property type="match status" value="2"/>
</dbReference>
<evidence type="ECO:0000256" key="19">
    <source>
        <dbReference type="ARBA" id="ARBA00023069"/>
    </source>
</evidence>
<dbReference type="CDD" id="cd05117">
    <property type="entry name" value="STKc_CAMK"/>
    <property type="match status" value="1"/>
</dbReference>
<evidence type="ECO:0000256" key="22">
    <source>
        <dbReference type="ARBA" id="ARBA00023288"/>
    </source>
</evidence>
<dbReference type="FunFam" id="1.10.238.10:FF:000585">
    <property type="entry name" value="Calcium-dependent protein kinase-a"/>
    <property type="match status" value="1"/>
</dbReference>
<keyword evidence="20" id="KW-0564">Palmitate</keyword>
<dbReference type="Gene3D" id="1.10.238.10">
    <property type="entry name" value="EF-hand"/>
    <property type="match status" value="2"/>
</dbReference>
<evidence type="ECO:0000256" key="24">
    <source>
        <dbReference type="ARBA" id="ARBA00047899"/>
    </source>
</evidence>
<feature type="binding site" evidence="28">
    <location>
        <position position="89"/>
    </location>
    <ligand>
        <name>ATP</name>
        <dbReference type="ChEBI" id="CHEBI:30616"/>
    </ligand>
</feature>
<keyword evidence="11" id="KW-0479">Metal-binding</keyword>
<dbReference type="InterPro" id="IPR011992">
    <property type="entry name" value="EF-hand-dom_pair"/>
</dbReference>
<evidence type="ECO:0000256" key="21">
    <source>
        <dbReference type="ARBA" id="ARBA00023273"/>
    </source>
</evidence>
<dbReference type="GO" id="GO:0020005">
    <property type="term" value="C:symbiont-containing vacuole membrane"/>
    <property type="evidence" value="ECO:0007669"/>
    <property type="project" value="UniProtKB-SubCell"/>
</dbReference>
<dbReference type="FunFam" id="1.10.510.10:FF:000398">
    <property type="entry name" value="Calcium-dependent protein kinase 1"/>
    <property type="match status" value="1"/>
</dbReference>
<sequence>MGCTSAKGTGKSKQENGDIAANKYVQENQKPQNVEDIKDFHFSSGDMVGEKMGKINKDYTLMNPPLGKGAFGEVRRAVHKQTQILRAVKIISKQQTPKEEQIRLKNEVEILKSLDHPNIIKVFEFYQDTRFLYIVTELCQGGELFDKIIDEKQFTENKAAETMKQILGAVNYCHSKNICHRDLKPENILYESNKPGALIKLVDFGTSIAYNPQEKMKQQFGTPYYIAPEVLERKYDNKCDIWSCGVILYILLCGYPPFNGSSDQMITDKVKLGKFGFDTDEWNYVSKEAKEFICKMLEKDPKKRISAYDALNDPWIQKYSEKTNYDMPTLVNSLNNMRNFRAEKKLQEATLMFFVNHLATKEEKNELLKIFQALDTNRDGRLSREELINGYRKILNQGQEEIAEEEVNRIMNAVDTNHSGSIDYTEWVMATINREQLLSKQRLDVAFKMFDKDGSGTLSIDEIRDLFGNQIGISEKVWREMLTEADDNGDGQISFKEFKDMMLKLVDNQQQSLMQELKQIENQNQE</sequence>
<keyword evidence="16 28" id="KW-0067">ATP-binding</keyword>
<evidence type="ECO:0000256" key="29">
    <source>
        <dbReference type="SAM" id="MobiDB-lite"/>
    </source>
</evidence>
<evidence type="ECO:0000256" key="25">
    <source>
        <dbReference type="ARBA" id="ARBA00048679"/>
    </source>
</evidence>
<evidence type="ECO:0000256" key="9">
    <source>
        <dbReference type="ARBA" id="ARBA00022679"/>
    </source>
</evidence>
<evidence type="ECO:0000256" key="6">
    <source>
        <dbReference type="ARBA" id="ARBA00022475"/>
    </source>
</evidence>
<comment type="subcellular location">
    <subcellularLocation>
        <location evidence="3">Cell membrane</location>
        <topology evidence="3">Lipid-anchor</topology>
        <orientation evidence="3">Cytoplasmic side</orientation>
    </subcellularLocation>
    <subcellularLocation>
        <location evidence="2">Cell projection</location>
        <location evidence="2">Cilium</location>
        <location evidence="2">Flagellum</location>
    </subcellularLocation>
    <subcellularLocation>
        <location evidence="4">Host cell membrane</location>
        <topology evidence="4">Lipid-anchor</topology>
    </subcellularLocation>
    <subcellularLocation>
        <location evidence="26">Parasitophorous vacuole membrane</location>
        <topology evidence="26">Lipid-anchor</topology>
    </subcellularLocation>
</comment>
<evidence type="ECO:0000256" key="1">
    <source>
        <dbReference type="ARBA" id="ARBA00001946"/>
    </source>
</evidence>
<dbReference type="GO" id="GO:0004674">
    <property type="term" value="F:protein serine/threonine kinase activity"/>
    <property type="evidence" value="ECO:0007669"/>
    <property type="project" value="UniProtKB-KW"/>
</dbReference>
<evidence type="ECO:0000256" key="14">
    <source>
        <dbReference type="ARBA" id="ARBA00022777"/>
    </source>
</evidence>
<keyword evidence="18" id="KW-0472">Membrane</keyword>
<evidence type="ECO:0000256" key="20">
    <source>
        <dbReference type="ARBA" id="ARBA00023139"/>
    </source>
</evidence>
<dbReference type="InterPro" id="IPR011009">
    <property type="entry name" value="Kinase-like_dom_sf"/>
</dbReference>
<keyword evidence="13 28" id="KW-0547">Nucleotide-binding</keyword>
<dbReference type="EMBL" id="GG662621">
    <property type="protein sequence ID" value="EAS00258.2"/>
    <property type="molecule type" value="Genomic_DNA"/>
</dbReference>
<comment type="cofactor">
    <cofactor evidence="1">
        <name>Mg(2+)</name>
        <dbReference type="ChEBI" id="CHEBI:18420"/>
    </cofactor>
</comment>
<dbReference type="Proteomes" id="UP000009168">
    <property type="component" value="Unassembled WGS sequence"/>
</dbReference>
<dbReference type="OMA" id="RPPEQMT"/>
<dbReference type="InterPro" id="IPR000719">
    <property type="entry name" value="Prot_kinase_dom"/>
</dbReference>
<evidence type="ECO:0000256" key="10">
    <source>
        <dbReference type="ARBA" id="ARBA00022707"/>
    </source>
</evidence>
<dbReference type="RefSeq" id="XP_001020503.2">
    <property type="nucleotide sequence ID" value="XM_001020503.3"/>
</dbReference>
<dbReference type="FunCoup" id="I7M8X9">
    <property type="interactions" value="8"/>
</dbReference>
<keyword evidence="22" id="KW-0449">Lipoprotein</keyword>
<dbReference type="KEGG" id="tet:TTHERM_00218310"/>
<keyword evidence="9" id="KW-0808">Transferase</keyword>